<feature type="chain" id="PRO_5004659039" description="Bifunctional inhibitor/plant lipid transfer protein/seed storage helical domain-containing protein" evidence="1">
    <location>
        <begin position="28"/>
        <end position="107"/>
    </location>
</feature>
<evidence type="ECO:0000259" key="2">
    <source>
        <dbReference type="Pfam" id="PF14368"/>
    </source>
</evidence>
<gene>
    <name evidence="3" type="ORF">AMTR_s00071p00157560</name>
</gene>
<proteinExistence type="predicted"/>
<evidence type="ECO:0000256" key="1">
    <source>
        <dbReference type="SAM" id="SignalP"/>
    </source>
</evidence>
<sequence length="107" mass="11917">MAWKREKVWALILLVFVCVCQVSSVHGVDCKSEVRTFVNACKALVYGNPPTQECCAAIRTVHTECICPKITPRLAALIDVKRAVKIVQGCGRHVPRHYKCGSEFSFP</sequence>
<protein>
    <recommendedName>
        <fullName evidence="2">Bifunctional inhibitor/plant lipid transfer protein/seed storage helical domain-containing protein</fullName>
    </recommendedName>
</protein>
<dbReference type="Gene3D" id="1.10.110.10">
    <property type="entry name" value="Plant lipid-transfer and hydrophobic proteins"/>
    <property type="match status" value="1"/>
</dbReference>
<dbReference type="SUPFAM" id="SSF47699">
    <property type="entry name" value="Bifunctional inhibitor/lipid-transfer protein/seed storage 2S albumin"/>
    <property type="match status" value="1"/>
</dbReference>
<dbReference type="OMA" id="CFCPIIT"/>
<dbReference type="InterPro" id="IPR016140">
    <property type="entry name" value="Bifunc_inhib/LTP/seed_store"/>
</dbReference>
<dbReference type="Gramene" id="ERN19999">
    <property type="protein sequence ID" value="ERN19999"/>
    <property type="gene ID" value="AMTR_s00071p00157560"/>
</dbReference>
<dbReference type="AlphaFoldDB" id="U5DBU7"/>
<reference evidence="4" key="1">
    <citation type="journal article" date="2013" name="Science">
        <title>The Amborella genome and the evolution of flowering plants.</title>
        <authorList>
            <consortium name="Amborella Genome Project"/>
        </authorList>
    </citation>
    <scope>NUCLEOTIDE SEQUENCE [LARGE SCALE GENOMIC DNA]</scope>
</reference>
<organism evidence="3 4">
    <name type="scientific">Amborella trichopoda</name>
    <dbReference type="NCBI Taxonomy" id="13333"/>
    <lineage>
        <taxon>Eukaryota</taxon>
        <taxon>Viridiplantae</taxon>
        <taxon>Streptophyta</taxon>
        <taxon>Embryophyta</taxon>
        <taxon>Tracheophyta</taxon>
        <taxon>Spermatophyta</taxon>
        <taxon>Magnoliopsida</taxon>
        <taxon>Amborellales</taxon>
        <taxon>Amborellaceae</taxon>
        <taxon>Amborella</taxon>
    </lineage>
</organism>
<feature type="signal peptide" evidence="1">
    <location>
        <begin position="1"/>
        <end position="27"/>
    </location>
</feature>
<keyword evidence="1" id="KW-0732">Signal</keyword>
<dbReference type="Proteomes" id="UP000017836">
    <property type="component" value="Unassembled WGS sequence"/>
</dbReference>
<dbReference type="Pfam" id="PF14368">
    <property type="entry name" value="LTP_2"/>
    <property type="match status" value="1"/>
</dbReference>
<dbReference type="HOGENOM" id="CLU_141918_2_0_1"/>
<keyword evidence="4" id="KW-1185">Reference proteome</keyword>
<evidence type="ECO:0000313" key="3">
    <source>
        <dbReference type="EMBL" id="ERN19999.1"/>
    </source>
</evidence>
<feature type="domain" description="Bifunctional inhibitor/plant lipid transfer protein/seed storage helical" evidence="2">
    <location>
        <begin position="19"/>
        <end position="100"/>
    </location>
</feature>
<dbReference type="PANTHER" id="PTHR33286">
    <property type="entry name" value="BIFUNCTIONAL INHIBITOR/LIPID-TRANSFER PROTEIN/SEED STORAGE 2S ALBUMIN SUPERFAMILY PROTEIN"/>
    <property type="match status" value="1"/>
</dbReference>
<dbReference type="PANTHER" id="PTHR33286:SF32">
    <property type="entry name" value="BIFUNCTIONAL INHIBITOR_PLANT LIPID TRANSFER PROTEIN_SEED STORAGE HELICAL DOMAIN-CONTAINING PROTEIN"/>
    <property type="match status" value="1"/>
</dbReference>
<dbReference type="STRING" id="13333.U5DBU7"/>
<dbReference type="eggNOG" id="ENOG502S2SJ">
    <property type="taxonomic scope" value="Eukaryota"/>
</dbReference>
<name>U5DBU7_AMBTC</name>
<evidence type="ECO:0000313" key="4">
    <source>
        <dbReference type="Proteomes" id="UP000017836"/>
    </source>
</evidence>
<dbReference type="InterPro" id="IPR036312">
    <property type="entry name" value="Bifun_inhib/LTP/seed_sf"/>
</dbReference>
<accession>U5DBU7</accession>
<dbReference type="EMBL" id="KI392062">
    <property type="protein sequence ID" value="ERN19999.1"/>
    <property type="molecule type" value="Genomic_DNA"/>
</dbReference>